<gene>
    <name evidence="2" type="ORF">AG1IA_00589</name>
</gene>
<dbReference type="Proteomes" id="UP000011668">
    <property type="component" value="Unassembled WGS sequence"/>
</dbReference>
<dbReference type="AlphaFoldDB" id="L8X508"/>
<name>L8X508_THACA</name>
<dbReference type="OrthoDB" id="2413468at2759"/>
<accession>L8X508</accession>
<comment type="caution">
    <text evidence="2">The sequence shown here is derived from an EMBL/GenBank/DDBJ whole genome shotgun (WGS) entry which is preliminary data.</text>
</comment>
<keyword evidence="3" id="KW-1185">Reference proteome</keyword>
<evidence type="ECO:0000256" key="1">
    <source>
        <dbReference type="SAM" id="MobiDB-lite"/>
    </source>
</evidence>
<dbReference type="CDD" id="cd14279">
    <property type="entry name" value="CUE"/>
    <property type="match status" value="1"/>
</dbReference>
<dbReference type="EMBL" id="AFRT01000088">
    <property type="protein sequence ID" value="ELU45391.1"/>
    <property type="molecule type" value="Genomic_DNA"/>
</dbReference>
<sequence length="74" mass="7515">MGYVNGGGSVIGHGGGGGGGGGGNIEQLADVFPHVDRTVLQGYLDRAGGHEIDAISAYLEDERRMNGSVGHEYG</sequence>
<reference evidence="2 3" key="1">
    <citation type="journal article" date="2013" name="Nat. Commun.">
        <title>The evolution and pathogenic mechanisms of the rice sheath blight pathogen.</title>
        <authorList>
            <person name="Zheng A."/>
            <person name="Lin R."/>
            <person name="Xu L."/>
            <person name="Qin P."/>
            <person name="Tang C."/>
            <person name="Ai P."/>
            <person name="Zhang D."/>
            <person name="Liu Y."/>
            <person name="Sun Z."/>
            <person name="Feng H."/>
            <person name="Wang Y."/>
            <person name="Chen Y."/>
            <person name="Liang X."/>
            <person name="Fu R."/>
            <person name="Li Q."/>
            <person name="Zhang J."/>
            <person name="Yu X."/>
            <person name="Xie Z."/>
            <person name="Ding L."/>
            <person name="Guan P."/>
            <person name="Tang J."/>
            <person name="Liang Y."/>
            <person name="Wang S."/>
            <person name="Deng Q."/>
            <person name="Li S."/>
            <person name="Zhu J."/>
            <person name="Wang L."/>
            <person name="Liu H."/>
            <person name="Li P."/>
        </authorList>
    </citation>
    <scope>NUCLEOTIDE SEQUENCE [LARGE SCALE GENOMIC DNA]</scope>
    <source>
        <strain evidence="3">AG-1 IA</strain>
    </source>
</reference>
<protein>
    <submittedName>
        <fullName evidence="2">CUE domain-containing protein</fullName>
    </submittedName>
</protein>
<organism evidence="2 3">
    <name type="scientific">Thanatephorus cucumeris (strain AG1-IA)</name>
    <name type="common">Rice sheath blight fungus</name>
    <name type="synonym">Rhizoctonia solani</name>
    <dbReference type="NCBI Taxonomy" id="983506"/>
    <lineage>
        <taxon>Eukaryota</taxon>
        <taxon>Fungi</taxon>
        <taxon>Dikarya</taxon>
        <taxon>Basidiomycota</taxon>
        <taxon>Agaricomycotina</taxon>
        <taxon>Agaricomycetes</taxon>
        <taxon>Cantharellales</taxon>
        <taxon>Ceratobasidiaceae</taxon>
        <taxon>Rhizoctonia</taxon>
        <taxon>Rhizoctonia solani AG-1</taxon>
    </lineage>
</organism>
<evidence type="ECO:0000313" key="3">
    <source>
        <dbReference type="Proteomes" id="UP000011668"/>
    </source>
</evidence>
<dbReference type="HOGENOM" id="CLU_2689493_0_0_1"/>
<feature type="region of interest" description="Disordered" evidence="1">
    <location>
        <begin position="1"/>
        <end position="23"/>
    </location>
</feature>
<evidence type="ECO:0000313" key="2">
    <source>
        <dbReference type="EMBL" id="ELU45391.1"/>
    </source>
</evidence>
<proteinExistence type="predicted"/>